<feature type="compositionally biased region" description="Acidic residues" evidence="1">
    <location>
        <begin position="545"/>
        <end position="556"/>
    </location>
</feature>
<dbReference type="SMART" id="SM00546">
    <property type="entry name" value="CUE"/>
    <property type="match status" value="1"/>
</dbReference>
<evidence type="ECO:0000256" key="1">
    <source>
        <dbReference type="SAM" id="MobiDB-lite"/>
    </source>
</evidence>
<dbReference type="InterPro" id="IPR041800">
    <property type="entry name" value="ASCC2_CUE"/>
</dbReference>
<gene>
    <name evidence="3" type="ORF">CVIRNUC_007056</name>
</gene>
<feature type="compositionally biased region" description="Basic residues" evidence="1">
    <location>
        <begin position="734"/>
        <end position="743"/>
    </location>
</feature>
<dbReference type="EMBL" id="CAUYUE010000009">
    <property type="protein sequence ID" value="CAK0783856.1"/>
    <property type="molecule type" value="Genomic_DNA"/>
</dbReference>
<dbReference type="PANTHER" id="PTHR21494">
    <property type="entry name" value="ACTIVATING SIGNAL COINTEGRATOR 1 COMPLEX SUBUNIT 2 ASC-1 COMPLEX SUBUNIT P100"/>
    <property type="match status" value="1"/>
</dbReference>
<dbReference type="InterPro" id="IPR052586">
    <property type="entry name" value="ASCC2"/>
</dbReference>
<dbReference type="Pfam" id="PF02845">
    <property type="entry name" value="CUE"/>
    <property type="match status" value="1"/>
</dbReference>
<accession>A0AAV1I921</accession>
<dbReference type="SUPFAM" id="SSF46934">
    <property type="entry name" value="UBA-like"/>
    <property type="match status" value="1"/>
</dbReference>
<name>A0AAV1I921_9CHLO</name>
<feature type="compositionally biased region" description="Low complexity" evidence="1">
    <location>
        <begin position="676"/>
        <end position="706"/>
    </location>
</feature>
<dbReference type="PROSITE" id="PS51140">
    <property type="entry name" value="CUE"/>
    <property type="match status" value="1"/>
</dbReference>
<keyword evidence="4" id="KW-1185">Reference proteome</keyword>
<feature type="compositionally biased region" description="Polar residues" evidence="1">
    <location>
        <begin position="503"/>
        <end position="514"/>
    </location>
</feature>
<organism evidence="3 4">
    <name type="scientific">Coccomyxa viridis</name>
    <dbReference type="NCBI Taxonomy" id="1274662"/>
    <lineage>
        <taxon>Eukaryota</taxon>
        <taxon>Viridiplantae</taxon>
        <taxon>Chlorophyta</taxon>
        <taxon>core chlorophytes</taxon>
        <taxon>Trebouxiophyceae</taxon>
        <taxon>Trebouxiophyceae incertae sedis</taxon>
        <taxon>Coccomyxaceae</taxon>
        <taxon>Coccomyxa</taxon>
    </lineage>
</organism>
<evidence type="ECO:0000313" key="4">
    <source>
        <dbReference type="Proteomes" id="UP001314263"/>
    </source>
</evidence>
<reference evidence="3 4" key="1">
    <citation type="submission" date="2023-10" db="EMBL/GenBank/DDBJ databases">
        <authorList>
            <person name="Maclean D."/>
            <person name="Macfadyen A."/>
        </authorList>
    </citation>
    <scope>NUCLEOTIDE SEQUENCE [LARGE SCALE GENOMIC DNA]</scope>
</reference>
<proteinExistence type="predicted"/>
<evidence type="ECO:0000259" key="2">
    <source>
        <dbReference type="PROSITE" id="PS51140"/>
    </source>
</evidence>
<feature type="region of interest" description="Disordered" evidence="1">
    <location>
        <begin position="374"/>
        <end position="396"/>
    </location>
</feature>
<evidence type="ECO:0000313" key="3">
    <source>
        <dbReference type="EMBL" id="CAK0783856.1"/>
    </source>
</evidence>
<comment type="caution">
    <text evidence="3">The sequence shown here is derived from an EMBL/GenBank/DDBJ whole genome shotgun (WGS) entry which is preliminary data.</text>
</comment>
<feature type="region of interest" description="Disordered" evidence="1">
    <location>
        <begin position="671"/>
        <end position="753"/>
    </location>
</feature>
<feature type="compositionally biased region" description="Low complexity" evidence="1">
    <location>
        <begin position="472"/>
        <end position="490"/>
    </location>
</feature>
<feature type="region of interest" description="Disordered" evidence="1">
    <location>
        <begin position="544"/>
        <end position="613"/>
    </location>
</feature>
<dbReference type="GO" id="GO:0043130">
    <property type="term" value="F:ubiquitin binding"/>
    <property type="evidence" value="ECO:0007669"/>
    <property type="project" value="InterPro"/>
</dbReference>
<protein>
    <recommendedName>
        <fullName evidence="2">CUE domain-containing protein</fullName>
    </recommendedName>
</protein>
<dbReference type="AlphaFoldDB" id="A0AAV1I921"/>
<feature type="region of interest" description="Disordered" evidence="1">
    <location>
        <begin position="454"/>
        <end position="517"/>
    </location>
</feature>
<dbReference type="PANTHER" id="PTHR21494:SF0">
    <property type="entry name" value="ACTIVATING SIGNAL COINTEGRATOR 1 COMPLEX SUBUNIT 2"/>
    <property type="match status" value="1"/>
</dbReference>
<dbReference type="Gene3D" id="1.10.8.10">
    <property type="entry name" value="DNA helicase RuvA subunit, C-terminal domain"/>
    <property type="match status" value="1"/>
</dbReference>
<dbReference type="InterPro" id="IPR009060">
    <property type="entry name" value="UBA-like_sf"/>
</dbReference>
<feature type="domain" description="CUE" evidence="2">
    <location>
        <begin position="398"/>
        <end position="441"/>
    </location>
</feature>
<dbReference type="CDD" id="cd14364">
    <property type="entry name" value="CUE_ASCC2"/>
    <property type="match status" value="1"/>
</dbReference>
<dbReference type="Proteomes" id="UP001314263">
    <property type="component" value="Unassembled WGS sequence"/>
</dbReference>
<dbReference type="InterPro" id="IPR003892">
    <property type="entry name" value="CUE"/>
</dbReference>
<sequence>MASTVFLPFLPHDNWLLEENTSEVLEIVNSDLGELLGDIGLFWQAVQHNASLHQCLSSYLQFGRRLHDEAITEASASSDLLQQLHRRVFMVFLRMVTVQPGGPSAQDQASMLYNAWLLDMPKLLDIAVLYGRDNPALVKQLMQKAFTLQPLYGKDAAEMVPLLLSNLSDVAAALQGAAGELRSGNEVILQSLSDGIMYWEDGAETIAAFVEAFPPGAGLLMQSKGAVVVQLASVHDNLLPDVNASLARLSSAVTLPLRKRLARLRTQLQRLAHLLIRHACLGGSLETPAKAAAAWKGLNRPQSPAARGELLAGVLTEVSQQDVSSAGAGSMLHSLEQRYGLGGAISAAVSQAHVSLDPVQHDYLLALLGSAPSSSSRPGANGHPKHPSSTSGGVADAEQASRIAAIKDLFPDYGEGFLAACLSALGQDPERVINALLEGSLPPQLSALDPAMPVQTAPAQSANGNVKAAAEGSGSSRGLSQLSWQSLSLRDAPDPPVPLHASSAPQRQQASTSKAVHKGVSRFLDRAEAADRVAIRAHAQQAQYDEYDDEYDDSFDDLGGPSADGIADVEGDDAERTQGVRGAQAWSAHASSGPEPQETQKGNPGARPAKPKVNKVWVHEGRFYNYAKPGSTEYSSAHSAAAATSAAKAAAEAIHGLGQGGNVPIAAEQREATRDGPAQAQPAQAASSAAAGPGQQSSSAGRSSQQGGRGGGGAPSRGRGSHAHKDQHKAAIANHHRKDRALRKQGGPAPGGS</sequence>